<protein>
    <submittedName>
        <fullName evidence="1">Uncharacterized protein</fullName>
    </submittedName>
</protein>
<keyword evidence="2" id="KW-1185">Reference proteome</keyword>
<comment type="caution">
    <text evidence="1">The sequence shown here is derived from an EMBL/GenBank/DDBJ whole genome shotgun (WGS) entry which is preliminary data.</text>
</comment>
<organism evidence="1 2">
    <name type="scientific">Dallia pectoralis</name>
    <name type="common">Alaska blackfish</name>
    <dbReference type="NCBI Taxonomy" id="75939"/>
    <lineage>
        <taxon>Eukaryota</taxon>
        <taxon>Metazoa</taxon>
        <taxon>Chordata</taxon>
        <taxon>Craniata</taxon>
        <taxon>Vertebrata</taxon>
        <taxon>Euteleostomi</taxon>
        <taxon>Actinopterygii</taxon>
        <taxon>Neopterygii</taxon>
        <taxon>Teleostei</taxon>
        <taxon>Protacanthopterygii</taxon>
        <taxon>Esociformes</taxon>
        <taxon>Umbridae</taxon>
        <taxon>Dallia</taxon>
    </lineage>
</organism>
<evidence type="ECO:0000313" key="2">
    <source>
        <dbReference type="Proteomes" id="UP001157502"/>
    </source>
</evidence>
<dbReference type="Proteomes" id="UP001157502">
    <property type="component" value="Chromosome 1"/>
</dbReference>
<dbReference type="EMBL" id="CM055728">
    <property type="protein sequence ID" value="KAJ8017160.1"/>
    <property type="molecule type" value="Genomic_DNA"/>
</dbReference>
<name>A0ACC2HMZ7_DALPE</name>
<gene>
    <name evidence="1" type="ORF">DPEC_G00014870</name>
</gene>
<accession>A0ACC2HMZ7</accession>
<reference evidence="1" key="1">
    <citation type="submission" date="2021-05" db="EMBL/GenBank/DDBJ databases">
        <authorList>
            <person name="Pan Q."/>
            <person name="Jouanno E."/>
            <person name="Zahm M."/>
            <person name="Klopp C."/>
            <person name="Cabau C."/>
            <person name="Louis A."/>
            <person name="Berthelot C."/>
            <person name="Parey E."/>
            <person name="Roest Crollius H."/>
            <person name="Montfort J."/>
            <person name="Robinson-Rechavi M."/>
            <person name="Bouchez O."/>
            <person name="Lampietro C."/>
            <person name="Lopez Roques C."/>
            <person name="Donnadieu C."/>
            <person name="Postlethwait J."/>
            <person name="Bobe J."/>
            <person name="Dillon D."/>
            <person name="Chandos A."/>
            <person name="von Hippel F."/>
            <person name="Guiguen Y."/>
        </authorList>
    </citation>
    <scope>NUCLEOTIDE SEQUENCE</scope>
    <source>
        <strain evidence="1">YG-Jan2019</strain>
    </source>
</reference>
<evidence type="ECO:0000313" key="1">
    <source>
        <dbReference type="EMBL" id="KAJ8017160.1"/>
    </source>
</evidence>
<sequence>MDTAPCSWNRTRVQETFAKDRPTSDTLTKLAKLVAQKQERHSQNHTVPDVPPYLCTDCGRDFSDIAELLRHQQGQHPLRKPHRCLSCGKEFSLLSSLQLHKCVLDDTVCQLCWGIPQLGATCGACKVPDSQGVPDKPIYHQNHDNLSYACAPCGKGFSHKQALLHHQQADCSKSASRTAKEVNRLANSPSPNSPPSDSSPPGSPTSDSPHSRSPTSDSPHSRSPTRNTNRGLSPGGSIQCLLCFKSFRSGAGLTCHQRLSHQTEWRKSRGLPPIAVNGQIPSQAKGKSKQISQLLSCRTCDMTFLSTAKLYMHRQELHSREKDTKRDPRQLISKRRKGETFPCTVCGKVFLHHLSLKAHTKNHSKEPASELHQVGKGAKVLKTTEKKTTKRPKSILAQKTVGQLVGAVRGRSKKAPAIEEEGEYPCPSCAEVFSRQSALKVHEELHQPLGPMRHCSVCSQCMGLSKKPGAKVRKAYHCVPCLKAFLTLDAFLQHCQDHLVISGNELDDADS</sequence>
<proteinExistence type="predicted"/>